<evidence type="ECO:0000259" key="3">
    <source>
        <dbReference type="Pfam" id="PF03732"/>
    </source>
</evidence>
<dbReference type="Proteomes" id="UP000078284">
    <property type="component" value="Unassembled WGS sequence"/>
</dbReference>
<proteinExistence type="predicted"/>
<dbReference type="InterPro" id="IPR004312">
    <property type="entry name" value="ATHILA_Orf1_C"/>
</dbReference>
<feature type="region of interest" description="Disordered" evidence="1">
    <location>
        <begin position="857"/>
        <end position="938"/>
    </location>
</feature>
<dbReference type="InterPro" id="IPR005162">
    <property type="entry name" value="Retrotrans_gag_dom"/>
</dbReference>
<feature type="compositionally biased region" description="Basic residues" evidence="1">
    <location>
        <begin position="888"/>
        <end position="897"/>
    </location>
</feature>
<comment type="caution">
    <text evidence="4">The sequence shown here is derived from an EMBL/GenBank/DDBJ whole genome shotgun (WGS) entry which is preliminary data.</text>
</comment>
<reference evidence="5" key="1">
    <citation type="journal article" date="2016" name="Proc. Natl. Acad. Sci. U.S.A.">
        <title>Chromosome-level assembly of Arabidopsis thaliana Ler reveals the extent of translocation and inversion polymorphisms.</title>
        <authorList>
            <person name="Zapata L."/>
            <person name="Ding J."/>
            <person name="Willing E.M."/>
            <person name="Hartwig B."/>
            <person name="Bezdan D."/>
            <person name="Jiao W.B."/>
            <person name="Patel V."/>
            <person name="Velikkakam James G."/>
            <person name="Koornneef M."/>
            <person name="Ossowski S."/>
            <person name="Schneeberger K."/>
        </authorList>
    </citation>
    <scope>NUCLEOTIDE SEQUENCE [LARGE SCALE GENOMIC DNA]</scope>
    <source>
        <strain evidence="5">cv. Landsberg erecta</strain>
    </source>
</reference>
<evidence type="ECO:0000313" key="5">
    <source>
        <dbReference type="Proteomes" id="UP000078284"/>
    </source>
</evidence>
<feature type="compositionally biased region" description="Acidic residues" evidence="1">
    <location>
        <begin position="546"/>
        <end position="561"/>
    </location>
</feature>
<name>A0A178U9V1_ARATH</name>
<evidence type="ECO:0000259" key="2">
    <source>
        <dbReference type="Pfam" id="PF03078"/>
    </source>
</evidence>
<dbReference type="PANTHER" id="PTHR33223:SF6">
    <property type="entry name" value="CCHC-TYPE DOMAIN-CONTAINING PROTEIN"/>
    <property type="match status" value="1"/>
</dbReference>
<evidence type="ECO:0000256" key="1">
    <source>
        <dbReference type="SAM" id="MobiDB-lite"/>
    </source>
</evidence>
<dbReference type="EMBL" id="LUHQ01000008">
    <property type="protein sequence ID" value="OAO89421.1"/>
    <property type="molecule type" value="Genomic_DNA"/>
</dbReference>
<dbReference type="AlphaFoldDB" id="A0A178U9V1"/>
<sequence>MIQGNKFHGLPMEDPMDHFDSFDRHCSLTKINGVTEDGFKLRLFPFSLGDKVHHWEKTLPPDFITSWNDCKKAFLAKFFSNECPHHGFKKASLLCTIYRGALPNIRMLLDIASNGNLLNKDVVQGWELVENLAQSDGCYNEDYDRSQKQIHYITDEEHFQMQEGGNDQTEELCYIQNQGGFNKGYNNYKPNPNLSYLSTNVANPQDQVYPPQQNQSKPFVQYNQGYAPNNSSMEDTNSRIHDQGKAVQNPKDYATANAITIHQEDESPPSHQTPNTVDRPLTFNRCLCDLGPSGSLMSLSTAKWLGIMEYKFYNLEDQKGVHLEERSVESKLLSEEEIPIPTYSPEVPKQPTNPYAEEEHLIFYSVAEQLLELWTGYQIHKMEELNNTILEVQEMVKGYPSFEIEDWSKEPGSEKEDYFLDQKEAYFEEKSNEYSSYHMSREDAKIQNRALSPPKRYLTPSPHVAARGLSEPSYIGSSRREQASFKIDHSVSSQEEEAMQEEETFNSLVGNTRSRRSSKASSREFSRNKADITRGKKPVGRRLELVDEDSEEEMVSPEEADQTDKGGGDLELEKCATQNKYYKLLKRNEFLGTRYPHPETMERLDIYDDGYEEETIQFLSSVEWFIYGESEDDGIRPDGSLGYLEFCVYDVEYRLSIEHVELMYGFPSGKDTSHRFDKKELHSFWTTLGSKHGFSSSWTKSNEIRSPVVRYFYRSLASALFARDKNGTFVNGELELMETALTLSIQRAFGRSRRMTYIDLALYVSGDEVVPMEGVNDDEAPIQHSNNEAEPMDESYATQQFYFEEYSAPRQSKDSKEIHKRLGFLQSWCKLQDKAFTALNKKFNALQLKFKCSSSTTTMPRDMPFGRSGSTSHEPMNYDPPLEEERRSKLKKRRRTRKSDVGASHSTAPLEEPLDQQPKQRVEHLAKPSTTQPAPWSYTKESMDDFVSAYFT</sequence>
<feature type="domain" description="Arabidopsis retrotransposon Orf1 C-terminal" evidence="2">
    <location>
        <begin position="528"/>
        <end position="747"/>
    </location>
</feature>
<accession>A0A178U9V1</accession>
<feature type="domain" description="Retrotransposon gag" evidence="3">
    <location>
        <begin position="42"/>
        <end position="82"/>
    </location>
</feature>
<feature type="domain" description="Arabidopsis retrotransposon Orf1 C-terminal" evidence="2">
    <location>
        <begin position="771"/>
        <end position="857"/>
    </location>
</feature>
<dbReference type="Pfam" id="PF03078">
    <property type="entry name" value="ATHILA"/>
    <property type="match status" value="2"/>
</dbReference>
<feature type="region of interest" description="Disordered" evidence="1">
    <location>
        <begin position="493"/>
        <end position="570"/>
    </location>
</feature>
<organism evidence="4 5">
    <name type="scientific">Arabidopsis thaliana</name>
    <name type="common">Mouse-ear cress</name>
    <dbReference type="NCBI Taxonomy" id="3702"/>
    <lineage>
        <taxon>Eukaryota</taxon>
        <taxon>Viridiplantae</taxon>
        <taxon>Streptophyta</taxon>
        <taxon>Embryophyta</taxon>
        <taxon>Tracheophyta</taxon>
        <taxon>Spermatophyta</taxon>
        <taxon>Magnoliopsida</taxon>
        <taxon>eudicotyledons</taxon>
        <taxon>Gunneridae</taxon>
        <taxon>Pentapetalae</taxon>
        <taxon>rosids</taxon>
        <taxon>malvids</taxon>
        <taxon>Brassicales</taxon>
        <taxon>Brassicaceae</taxon>
        <taxon>Camelineae</taxon>
        <taxon>Arabidopsis</taxon>
    </lineage>
</organism>
<feature type="compositionally biased region" description="Basic and acidic residues" evidence="1">
    <location>
        <begin position="521"/>
        <end position="534"/>
    </location>
</feature>
<dbReference type="Pfam" id="PF03732">
    <property type="entry name" value="Retrotrans_gag"/>
    <property type="match status" value="1"/>
</dbReference>
<gene>
    <name evidence="4" type="ORF">AXX17_ATUG00490</name>
</gene>
<feature type="compositionally biased region" description="Acidic residues" evidence="1">
    <location>
        <begin position="494"/>
        <end position="504"/>
    </location>
</feature>
<protein>
    <recommendedName>
        <fullName evidence="6">Retrotransposon gag domain-containing protein</fullName>
    </recommendedName>
</protein>
<dbReference type="PANTHER" id="PTHR33223">
    <property type="entry name" value="CCHC-TYPE DOMAIN-CONTAINING PROTEIN"/>
    <property type="match status" value="1"/>
</dbReference>
<evidence type="ECO:0000313" key="4">
    <source>
        <dbReference type="EMBL" id="OAO89421.1"/>
    </source>
</evidence>
<evidence type="ECO:0008006" key="6">
    <source>
        <dbReference type="Google" id="ProtNLM"/>
    </source>
</evidence>